<keyword evidence="2" id="KW-0436">Ligase</keyword>
<proteinExistence type="predicted"/>
<reference evidence="2" key="2">
    <citation type="submission" date="2021-08" db="EMBL/GenBank/DDBJ databases">
        <authorList>
            <person name="Tani A."/>
            <person name="Ola A."/>
            <person name="Ogura Y."/>
            <person name="Katsura K."/>
            <person name="Hayashi T."/>
        </authorList>
    </citation>
    <scope>NUCLEOTIDE SEQUENCE</scope>
    <source>
        <strain evidence="2">DSM 17168</strain>
    </source>
</reference>
<dbReference type="InterPro" id="IPR000873">
    <property type="entry name" value="AMP-dep_synth/lig_dom"/>
</dbReference>
<keyword evidence="3" id="KW-1185">Reference proteome</keyword>
<dbReference type="PROSITE" id="PS00455">
    <property type="entry name" value="AMP_BINDING"/>
    <property type="match status" value="1"/>
</dbReference>
<evidence type="ECO:0000313" key="3">
    <source>
        <dbReference type="Proteomes" id="UP001055153"/>
    </source>
</evidence>
<dbReference type="Proteomes" id="UP001055153">
    <property type="component" value="Unassembled WGS sequence"/>
</dbReference>
<dbReference type="SUPFAM" id="SSF56801">
    <property type="entry name" value="Acetyl-CoA synthetase-like"/>
    <property type="match status" value="1"/>
</dbReference>
<dbReference type="EMBL" id="BPQQ01000097">
    <property type="protein sequence ID" value="GJE03970.1"/>
    <property type="molecule type" value="Genomic_DNA"/>
</dbReference>
<dbReference type="Pfam" id="PF00501">
    <property type="entry name" value="AMP-binding"/>
    <property type="match status" value="1"/>
</dbReference>
<accession>A0ABQ4SN67</accession>
<gene>
    <name evidence="2" type="primary">menE_3</name>
    <name evidence="2" type="ORF">GMJLKIPL_5927</name>
</gene>
<dbReference type="RefSeq" id="WP_238241338.1">
    <property type="nucleotide sequence ID" value="NZ_BPQQ01000097.1"/>
</dbReference>
<dbReference type="InterPro" id="IPR042099">
    <property type="entry name" value="ANL_N_sf"/>
</dbReference>
<comment type="caution">
    <text evidence="2">The sequence shown here is derived from an EMBL/GenBank/DDBJ whole genome shotgun (WGS) entry which is preliminary data.</text>
</comment>
<reference evidence="2" key="1">
    <citation type="journal article" date="2021" name="Front. Microbiol.">
        <title>Comprehensive Comparative Genomics and Phenotyping of Methylobacterium Species.</title>
        <authorList>
            <person name="Alessa O."/>
            <person name="Ogura Y."/>
            <person name="Fujitani Y."/>
            <person name="Takami H."/>
            <person name="Hayashi T."/>
            <person name="Sahin N."/>
            <person name="Tani A."/>
        </authorList>
    </citation>
    <scope>NUCLEOTIDE SEQUENCE</scope>
    <source>
        <strain evidence="2">DSM 17168</strain>
    </source>
</reference>
<evidence type="ECO:0000313" key="2">
    <source>
        <dbReference type="EMBL" id="GJE03970.1"/>
    </source>
</evidence>
<sequence length="609" mass="64575">MADAPRRHGAHLFATRPDGTQVIRAATPLPPYPDGLTAHLVRHAREHPDRTFLARRGPGGDWDRLSYGEALAQVERIGAALLARGLSAERPLMLLSGNSLAFALLSLAAMHVGIAVAPVSPAYSTASRDHARLKAIVELLTPGLVFAEEGRVFAPALTAAIPEGVEVVVGDGTPVGRSATPLAALTAAQDPAAVARAHAAVRPDTVAKLLFTSGSTGVPKAVINTHRMLAANQAMIAARYPFLTEAPPVMVDWLPWHHTFGGNHNFNLVLANGGTLHIDEGRPTPAAIHETVRNLKEVAPTLYLTVPKGFEALVPHLRADRALRENFFSRLKMNFFAAAGLPQPVWDAIDALARDTIGRTVPMLTGLGATETAPFALVTDDGPGRAGHVGLPAAGVELKLAPVGTKREARLRGPNVTPGYWRRPDLTAAAFDEEGFYRLGDALVPVNPAEPARGFVFDGRLNEDFKLTTGIWVSVGPLRAAFLDAFQPLVRDVALAGEARDTVAALVFPDLAACRALCGAEGDDAAVLADPAVRAEFARRLAAFAGRSTGSSNRVARLLLMAEPPALDRDEVTDKGSINQRGVLRGRADLVEMLYAVPYAPAIITPEAP</sequence>
<dbReference type="PANTHER" id="PTHR24096:SF420">
    <property type="entry name" value="LONG-CHAIN-FATTY-ACID--COA LIGASE-RELATED"/>
    <property type="match status" value="1"/>
</dbReference>
<feature type="domain" description="AMP-dependent synthetase/ligase" evidence="1">
    <location>
        <begin position="42"/>
        <end position="421"/>
    </location>
</feature>
<dbReference type="Gene3D" id="3.40.50.12780">
    <property type="entry name" value="N-terminal domain of ligase-like"/>
    <property type="match status" value="1"/>
</dbReference>
<evidence type="ECO:0000259" key="1">
    <source>
        <dbReference type="Pfam" id="PF00501"/>
    </source>
</evidence>
<dbReference type="GO" id="GO:0016874">
    <property type="term" value="F:ligase activity"/>
    <property type="evidence" value="ECO:0007669"/>
    <property type="project" value="UniProtKB-KW"/>
</dbReference>
<organism evidence="2 3">
    <name type="scientific">Methylobacterium isbiliense</name>
    <dbReference type="NCBI Taxonomy" id="315478"/>
    <lineage>
        <taxon>Bacteria</taxon>
        <taxon>Pseudomonadati</taxon>
        <taxon>Pseudomonadota</taxon>
        <taxon>Alphaproteobacteria</taxon>
        <taxon>Hyphomicrobiales</taxon>
        <taxon>Methylobacteriaceae</taxon>
        <taxon>Methylobacterium</taxon>
    </lineage>
</organism>
<dbReference type="InterPro" id="IPR020845">
    <property type="entry name" value="AMP-binding_CS"/>
</dbReference>
<dbReference type="PANTHER" id="PTHR24096">
    <property type="entry name" value="LONG-CHAIN-FATTY-ACID--COA LIGASE"/>
    <property type="match status" value="1"/>
</dbReference>
<protein>
    <submittedName>
        <fullName evidence="2">2-succinylbenzoate--CoA ligase</fullName>
    </submittedName>
</protein>
<name>A0ABQ4SN67_9HYPH</name>